<evidence type="ECO:0000313" key="2">
    <source>
        <dbReference type="EMBL" id="GJE92485.1"/>
    </source>
</evidence>
<sequence>MKKFLRGRKNSQTQESKPVVSAPVRLASAPVPTSAPETPLYARFASTSRSEDGHSKPIVAEPKALSSKTSFSRFSIRSLSGQDRQSRVLSRKSSRQEQSLPEARSQGRTLSCLKHRVPPLVEP</sequence>
<accession>A0A9P3LEQ0</accession>
<dbReference type="AlphaFoldDB" id="A0A9P3LEQ0"/>
<evidence type="ECO:0000313" key="3">
    <source>
        <dbReference type="Proteomes" id="UP000703269"/>
    </source>
</evidence>
<dbReference type="Proteomes" id="UP000703269">
    <property type="component" value="Unassembled WGS sequence"/>
</dbReference>
<gene>
    <name evidence="2" type="ORF">PsYK624_086390</name>
</gene>
<evidence type="ECO:0000256" key="1">
    <source>
        <dbReference type="SAM" id="MobiDB-lite"/>
    </source>
</evidence>
<organism evidence="2 3">
    <name type="scientific">Phanerochaete sordida</name>
    <dbReference type="NCBI Taxonomy" id="48140"/>
    <lineage>
        <taxon>Eukaryota</taxon>
        <taxon>Fungi</taxon>
        <taxon>Dikarya</taxon>
        <taxon>Basidiomycota</taxon>
        <taxon>Agaricomycotina</taxon>
        <taxon>Agaricomycetes</taxon>
        <taxon>Polyporales</taxon>
        <taxon>Phanerochaetaceae</taxon>
        <taxon>Phanerochaete</taxon>
    </lineage>
</organism>
<name>A0A9P3LEQ0_9APHY</name>
<keyword evidence="3" id="KW-1185">Reference proteome</keyword>
<comment type="caution">
    <text evidence="2">The sequence shown here is derived from an EMBL/GenBank/DDBJ whole genome shotgun (WGS) entry which is preliminary data.</text>
</comment>
<dbReference type="EMBL" id="BPQB01000026">
    <property type="protein sequence ID" value="GJE92485.1"/>
    <property type="molecule type" value="Genomic_DNA"/>
</dbReference>
<reference evidence="2 3" key="1">
    <citation type="submission" date="2021-08" db="EMBL/GenBank/DDBJ databases">
        <title>Draft Genome Sequence of Phanerochaete sordida strain YK-624.</title>
        <authorList>
            <person name="Mori T."/>
            <person name="Dohra H."/>
            <person name="Suzuki T."/>
            <person name="Kawagishi H."/>
            <person name="Hirai H."/>
        </authorList>
    </citation>
    <scope>NUCLEOTIDE SEQUENCE [LARGE SCALE GENOMIC DNA]</scope>
    <source>
        <strain evidence="2 3">YK-624</strain>
    </source>
</reference>
<feature type="region of interest" description="Disordered" evidence="1">
    <location>
        <begin position="1"/>
        <end position="123"/>
    </location>
</feature>
<protein>
    <submittedName>
        <fullName evidence="2">Uncharacterized protein</fullName>
    </submittedName>
</protein>
<proteinExistence type="predicted"/>
<feature type="compositionally biased region" description="Polar residues" evidence="1">
    <location>
        <begin position="66"/>
        <end position="83"/>
    </location>
</feature>